<feature type="domain" description="THAP4-like heme-binding" evidence="2">
    <location>
        <begin position="3"/>
        <end position="102"/>
    </location>
</feature>
<dbReference type="PANTHER" id="PTHR15854">
    <property type="entry name" value="THAP4 PROTEIN"/>
    <property type="match status" value="1"/>
</dbReference>
<name>A0A183EVA5_9BILA</name>
<dbReference type="WBParaSite" id="GPUH_0002492601-mRNA-1">
    <property type="protein sequence ID" value="GPUH_0002492601-mRNA-1"/>
    <property type="gene ID" value="GPUH_0002492601"/>
</dbReference>
<dbReference type="Pfam" id="PF08768">
    <property type="entry name" value="THAP4_heme-bd"/>
    <property type="match status" value="1"/>
</dbReference>
<dbReference type="Gene3D" id="2.40.128.20">
    <property type="match status" value="1"/>
</dbReference>
<protein>
    <submittedName>
        <fullName evidence="5">DUF1794 domain-containing protein</fullName>
    </submittedName>
</protein>
<evidence type="ECO:0000313" key="4">
    <source>
        <dbReference type="Proteomes" id="UP000271098"/>
    </source>
</evidence>
<dbReference type="CDD" id="cd07828">
    <property type="entry name" value="lipocalin_heme-bd-THAP4-like"/>
    <property type="match status" value="1"/>
</dbReference>
<dbReference type="Proteomes" id="UP000271098">
    <property type="component" value="Unassembled WGS sequence"/>
</dbReference>
<dbReference type="AlphaFoldDB" id="A0A183EVA5"/>
<dbReference type="PANTHER" id="PTHR15854:SF4">
    <property type="entry name" value="PEROXYNITRITE ISOMERASE THAP4"/>
    <property type="match status" value="1"/>
</dbReference>
<comment type="catalytic activity">
    <reaction evidence="1">
        <text>peroxynitrite = nitrate</text>
        <dbReference type="Rhea" id="RHEA:63116"/>
        <dbReference type="ChEBI" id="CHEBI:17632"/>
        <dbReference type="ChEBI" id="CHEBI:25941"/>
    </reaction>
    <physiologicalReaction direction="left-to-right" evidence="1">
        <dbReference type="Rhea" id="RHEA:63117"/>
    </physiologicalReaction>
</comment>
<dbReference type="InterPro" id="IPR045165">
    <property type="entry name" value="Nitrobindin"/>
</dbReference>
<dbReference type="EMBL" id="UYRT01102902">
    <property type="protein sequence ID" value="VDN43476.1"/>
    <property type="molecule type" value="Genomic_DNA"/>
</dbReference>
<evidence type="ECO:0000256" key="1">
    <source>
        <dbReference type="ARBA" id="ARBA00036993"/>
    </source>
</evidence>
<proteinExistence type="predicted"/>
<evidence type="ECO:0000313" key="3">
    <source>
        <dbReference type="EMBL" id="VDN43476.1"/>
    </source>
</evidence>
<organism evidence="5">
    <name type="scientific">Gongylonema pulchrum</name>
    <dbReference type="NCBI Taxonomy" id="637853"/>
    <lineage>
        <taxon>Eukaryota</taxon>
        <taxon>Metazoa</taxon>
        <taxon>Ecdysozoa</taxon>
        <taxon>Nematoda</taxon>
        <taxon>Chromadorea</taxon>
        <taxon>Rhabditida</taxon>
        <taxon>Spirurina</taxon>
        <taxon>Spiruromorpha</taxon>
        <taxon>Spiruroidea</taxon>
        <taxon>Gongylonematidae</taxon>
        <taxon>Gongylonema</taxon>
    </lineage>
</organism>
<reference evidence="3 4" key="2">
    <citation type="submission" date="2018-11" db="EMBL/GenBank/DDBJ databases">
        <authorList>
            <consortium name="Pathogen Informatics"/>
        </authorList>
    </citation>
    <scope>NUCLEOTIDE SEQUENCE [LARGE SCALE GENOMIC DNA]</scope>
</reference>
<gene>
    <name evidence="3" type="ORF">GPUH_LOCUS24893</name>
</gene>
<evidence type="ECO:0000259" key="2">
    <source>
        <dbReference type="Pfam" id="PF08768"/>
    </source>
</evidence>
<keyword evidence="4" id="KW-1185">Reference proteome</keyword>
<accession>A0A183EVA5</accession>
<sequence length="106" mass="12344">MNNRDELHSEYGFIAIKPGTKEVALSTVMDNGFVTIEQGPLVGKSIKLTLHDIGRISFSRDLPVHGTIREWRLLDSDTLEQRLMMETLTHRMQMHTFIRYKKIYPK</sequence>
<dbReference type="InterPro" id="IPR014878">
    <property type="entry name" value="THAP4-like_heme-bd"/>
</dbReference>
<reference evidence="5" key="1">
    <citation type="submission" date="2016-06" db="UniProtKB">
        <authorList>
            <consortium name="WormBaseParasite"/>
        </authorList>
    </citation>
    <scope>IDENTIFICATION</scope>
</reference>
<dbReference type="OrthoDB" id="58529at2759"/>
<dbReference type="InterPro" id="IPR012674">
    <property type="entry name" value="Calycin"/>
</dbReference>
<evidence type="ECO:0000313" key="5">
    <source>
        <dbReference type="WBParaSite" id="GPUH_0002492601-mRNA-1"/>
    </source>
</evidence>
<dbReference type="SUPFAM" id="SSF50814">
    <property type="entry name" value="Lipocalins"/>
    <property type="match status" value="1"/>
</dbReference>